<dbReference type="EnsemblMetazoa" id="ASTEI05415-RA">
    <property type="protein sequence ID" value="ASTEI05415-PA"/>
    <property type="gene ID" value="ASTEI05415"/>
</dbReference>
<evidence type="ECO:0000256" key="7">
    <source>
        <dbReference type="ARBA" id="ARBA00023125"/>
    </source>
</evidence>
<keyword evidence="11" id="KW-1185">Reference proteome</keyword>
<keyword evidence="7" id="KW-0238">DNA-binding</keyword>
<dbReference type="STRING" id="30069.A0A182YAC9"/>
<dbReference type="SUPFAM" id="SSF52540">
    <property type="entry name" value="P-loop containing nucleoside triphosphate hydrolases"/>
    <property type="match status" value="2"/>
</dbReference>
<name>A0A182YAC9_ANOST</name>
<evidence type="ECO:0000256" key="8">
    <source>
        <dbReference type="ARBA" id="ARBA00023242"/>
    </source>
</evidence>
<evidence type="ECO:0000256" key="5">
    <source>
        <dbReference type="ARBA" id="ARBA00022840"/>
    </source>
</evidence>
<evidence type="ECO:0000256" key="3">
    <source>
        <dbReference type="ARBA" id="ARBA00022801"/>
    </source>
</evidence>
<sequence length="688" mass="79075">MVSRICEGGFFRQTVNLRLLFQLSHDKTSISPSPVDEDKLERRAFREELQRKRLLQLEALEQKLAGFAKFNQAQTKKKRNGRPVVVAGNRQLRSIENLHQSDLQNNNQVDGTEFTESPSFIKGTMRDYQVRGLNWLISMHKNNLNGILADEMGLGKTIQSISMIGYLMHVCNLKGPFLVVVPLTTLVNWMNEFARFLPSAKVFRAHGIGDERGTILAKLRAPKPSWNVAITTYEFISQHDLQFKRINFHYAIIDEGHRAKNEKTLFANVLRRCNIQSMVLLTGTPVHNNLHELWALLNLLMPVFFSNADNFHSWFTEEDCLDPEHEQTIRLKNLLKPLLLRRTKLDVASSIPPKVHIDIYVPPTEQMCLWTHKVLHHEVQTMASNGRMTAFNITNRLVHMRKVIQHPYLIPGAEAMNTELVTDDIVNFSSKMILLDKLLRRLRARGSKVLIFSQYSIVLDILMDYLDWREYEYCVLRGATKHEDRQAQMDEFNRPDSSKFVFLLTTRAGGVGINLIGADTVIFYDMDFNPQMDFQAEDRAHRIGQLRKVHVIRLLVRGSIDELLYHHSTRKRLLDESVIRATAKPGKQIEAAAYEYQRKSLMAEGLVDPAAIDEKLDELMRSMGALDGPYTKDSGLQEDCKIVVPGVPCDLQLDTFLSASQLQNKRKQEETVSPLPEKRARRSIHQQF</sequence>
<organism evidence="10 11">
    <name type="scientific">Anopheles stephensi</name>
    <name type="common">Indo-Pakistan malaria mosquito</name>
    <dbReference type="NCBI Taxonomy" id="30069"/>
    <lineage>
        <taxon>Eukaryota</taxon>
        <taxon>Metazoa</taxon>
        <taxon>Ecdysozoa</taxon>
        <taxon>Arthropoda</taxon>
        <taxon>Hexapoda</taxon>
        <taxon>Insecta</taxon>
        <taxon>Pterygota</taxon>
        <taxon>Neoptera</taxon>
        <taxon>Endopterygota</taxon>
        <taxon>Diptera</taxon>
        <taxon>Nematocera</taxon>
        <taxon>Culicoidea</taxon>
        <taxon>Culicidae</taxon>
        <taxon>Anophelinae</taxon>
        <taxon>Anopheles</taxon>
    </lineage>
</organism>
<dbReference type="SMART" id="SM00487">
    <property type="entry name" value="DEXDc"/>
    <property type="match status" value="1"/>
</dbReference>
<keyword evidence="2" id="KW-0547">Nucleotide-binding</keyword>
<dbReference type="GO" id="GO:0006325">
    <property type="term" value="P:chromatin organization"/>
    <property type="evidence" value="ECO:0007669"/>
    <property type="project" value="UniProtKB-KW"/>
</dbReference>
<dbReference type="Pfam" id="PF00176">
    <property type="entry name" value="SNF2-rel_dom"/>
    <property type="match status" value="1"/>
</dbReference>
<dbReference type="VEuPathDB" id="VectorBase:ASTE010890"/>
<dbReference type="PROSITE" id="PS51192">
    <property type="entry name" value="HELICASE_ATP_BIND_1"/>
    <property type="match status" value="1"/>
</dbReference>
<dbReference type="VEuPathDB" id="VectorBase:ASTEI05415"/>
<dbReference type="InterPro" id="IPR038718">
    <property type="entry name" value="SNF2-like_sf"/>
</dbReference>
<evidence type="ECO:0000256" key="1">
    <source>
        <dbReference type="ARBA" id="ARBA00004123"/>
    </source>
</evidence>
<reference evidence="11" key="1">
    <citation type="journal article" date="2014" name="Genome Biol.">
        <title>Genome analysis of a major urban malaria vector mosquito, Anopheles stephensi.</title>
        <authorList>
            <person name="Jiang X."/>
            <person name="Peery A."/>
            <person name="Hall A.B."/>
            <person name="Sharma A."/>
            <person name="Chen X.G."/>
            <person name="Waterhouse R.M."/>
            <person name="Komissarov A."/>
            <person name="Riehle M.M."/>
            <person name="Shouche Y."/>
            <person name="Sharakhova M.V."/>
            <person name="Lawson D."/>
            <person name="Pakpour N."/>
            <person name="Arensburger P."/>
            <person name="Davidson V.L."/>
            <person name="Eiglmeier K."/>
            <person name="Emrich S."/>
            <person name="George P."/>
            <person name="Kennedy R.C."/>
            <person name="Mane S.P."/>
            <person name="Maslen G."/>
            <person name="Oringanje C."/>
            <person name="Qi Y."/>
            <person name="Settlage R."/>
            <person name="Tojo M."/>
            <person name="Tubio J.M."/>
            <person name="Unger M.F."/>
            <person name="Wang B."/>
            <person name="Vernick K.D."/>
            <person name="Ribeiro J.M."/>
            <person name="James A.A."/>
            <person name="Michel K."/>
            <person name="Riehle M.A."/>
            <person name="Luckhart S."/>
            <person name="Sharakhov I.V."/>
            <person name="Tu Z."/>
        </authorList>
    </citation>
    <scope>NUCLEOTIDE SEQUENCE [LARGE SCALE GENOMIC DNA]</scope>
    <source>
        <strain evidence="11">Indian</strain>
    </source>
</reference>
<dbReference type="InterPro" id="IPR014001">
    <property type="entry name" value="Helicase_ATP-bd"/>
</dbReference>
<dbReference type="PANTHER" id="PTHR10799">
    <property type="entry name" value="SNF2/RAD54 HELICASE FAMILY"/>
    <property type="match status" value="1"/>
</dbReference>
<dbReference type="GO" id="GO:0004386">
    <property type="term" value="F:helicase activity"/>
    <property type="evidence" value="ECO:0007669"/>
    <property type="project" value="UniProtKB-KW"/>
</dbReference>
<feature type="region of interest" description="Disordered" evidence="9">
    <location>
        <begin position="663"/>
        <end position="688"/>
    </location>
</feature>
<dbReference type="CDD" id="cd18793">
    <property type="entry name" value="SF2_C_SNF"/>
    <property type="match status" value="1"/>
</dbReference>
<dbReference type="Gene3D" id="3.40.50.10810">
    <property type="entry name" value="Tandem AAA-ATPase domain"/>
    <property type="match status" value="1"/>
</dbReference>
<keyword evidence="5" id="KW-0067">ATP-binding</keyword>
<evidence type="ECO:0000313" key="11">
    <source>
        <dbReference type="Proteomes" id="UP000076408"/>
    </source>
</evidence>
<keyword evidence="8" id="KW-0539">Nucleus</keyword>
<dbReference type="InterPro" id="IPR049730">
    <property type="entry name" value="SNF2/RAD54-like_C"/>
</dbReference>
<evidence type="ECO:0000256" key="6">
    <source>
        <dbReference type="ARBA" id="ARBA00022853"/>
    </source>
</evidence>
<dbReference type="Gene3D" id="3.40.50.300">
    <property type="entry name" value="P-loop containing nucleotide triphosphate hydrolases"/>
    <property type="match status" value="1"/>
</dbReference>
<dbReference type="InterPro" id="IPR027417">
    <property type="entry name" value="P-loop_NTPase"/>
</dbReference>
<keyword evidence="6" id="KW-0156">Chromatin regulator</keyword>
<evidence type="ECO:0000313" key="10">
    <source>
        <dbReference type="EnsemblMetazoa" id="ASTEI05415-PA"/>
    </source>
</evidence>
<keyword evidence="3" id="KW-0378">Hydrolase</keyword>
<dbReference type="GO" id="GO:0016787">
    <property type="term" value="F:hydrolase activity"/>
    <property type="evidence" value="ECO:0007669"/>
    <property type="project" value="UniProtKB-KW"/>
</dbReference>
<dbReference type="FunFam" id="3.40.50.10810:FF:000005">
    <property type="entry name" value="Photoperiod-independent early flowering 1"/>
    <property type="match status" value="1"/>
</dbReference>
<dbReference type="GO" id="GO:0003677">
    <property type="term" value="F:DNA binding"/>
    <property type="evidence" value="ECO:0007669"/>
    <property type="project" value="UniProtKB-KW"/>
</dbReference>
<dbReference type="InterPro" id="IPR001650">
    <property type="entry name" value="Helicase_C-like"/>
</dbReference>
<evidence type="ECO:0000256" key="9">
    <source>
        <dbReference type="SAM" id="MobiDB-lite"/>
    </source>
</evidence>
<reference evidence="10" key="2">
    <citation type="submission" date="2020-05" db="UniProtKB">
        <authorList>
            <consortium name="EnsemblMetazoa"/>
        </authorList>
    </citation>
    <scope>IDENTIFICATION</scope>
    <source>
        <strain evidence="10">Indian</strain>
    </source>
</reference>
<dbReference type="OMA" id="WFKVEDC"/>
<evidence type="ECO:0000256" key="4">
    <source>
        <dbReference type="ARBA" id="ARBA00022806"/>
    </source>
</evidence>
<dbReference type="VEuPathDB" id="VectorBase:ASTEI20_044775"/>
<dbReference type="GO" id="GO:0005524">
    <property type="term" value="F:ATP binding"/>
    <property type="evidence" value="ECO:0007669"/>
    <property type="project" value="UniProtKB-KW"/>
</dbReference>
<dbReference type="GO" id="GO:0005634">
    <property type="term" value="C:nucleus"/>
    <property type="evidence" value="ECO:0007669"/>
    <property type="project" value="UniProtKB-SubCell"/>
</dbReference>
<dbReference type="Proteomes" id="UP000076408">
    <property type="component" value="Unassembled WGS sequence"/>
</dbReference>
<proteinExistence type="predicted"/>
<evidence type="ECO:0000256" key="2">
    <source>
        <dbReference type="ARBA" id="ARBA00022741"/>
    </source>
</evidence>
<dbReference type="AlphaFoldDB" id="A0A182YAC9"/>
<keyword evidence="4" id="KW-0347">Helicase</keyword>
<dbReference type="InterPro" id="IPR000330">
    <property type="entry name" value="SNF2_N"/>
</dbReference>
<feature type="compositionally biased region" description="Basic residues" evidence="9">
    <location>
        <begin position="679"/>
        <end position="688"/>
    </location>
</feature>
<evidence type="ECO:0008006" key="12">
    <source>
        <dbReference type="Google" id="ProtNLM"/>
    </source>
</evidence>
<dbReference type="PROSITE" id="PS51194">
    <property type="entry name" value="HELICASE_CTER"/>
    <property type="match status" value="1"/>
</dbReference>
<protein>
    <recommendedName>
        <fullName evidence="12">Helicase</fullName>
    </recommendedName>
</protein>
<comment type="subcellular location">
    <subcellularLocation>
        <location evidence="1">Nucleus</location>
    </subcellularLocation>
</comment>
<dbReference type="Pfam" id="PF00271">
    <property type="entry name" value="Helicase_C"/>
    <property type="match status" value="1"/>
</dbReference>
<accession>A0A182YAC9</accession>
<dbReference type="SMART" id="SM00490">
    <property type="entry name" value="HELICc"/>
    <property type="match status" value="1"/>
</dbReference>